<dbReference type="EMBL" id="MH853471">
    <property type="protein sequence ID" value="QCH39607.1"/>
    <property type="molecule type" value="Genomic_DNA"/>
</dbReference>
<protein>
    <recommendedName>
        <fullName evidence="2">Chorismate lyase</fullName>
    </recommendedName>
</protein>
<dbReference type="GeneID" id="40488206"/>
<dbReference type="AlphaFoldDB" id="A0A4D6UVY4"/>
<name>A0A4D6UVY4_9FLOR</name>
<proteinExistence type="predicted"/>
<gene>
    <name evidence="1" type="primary">ycf21</name>
</gene>
<evidence type="ECO:0000313" key="1">
    <source>
        <dbReference type="EMBL" id="QCH39607.1"/>
    </source>
</evidence>
<dbReference type="RefSeq" id="YP_009654320.1">
    <property type="nucleotide sequence ID" value="NC_042794.1"/>
</dbReference>
<dbReference type="Pfam" id="PF01947">
    <property type="entry name" value="Rv2949c-like"/>
    <property type="match status" value="1"/>
</dbReference>
<geneLocation type="plastid" evidence="1"/>
<dbReference type="SUPFAM" id="SSF64288">
    <property type="entry name" value="Chorismate lyase-like"/>
    <property type="match status" value="1"/>
</dbReference>
<keyword evidence="1" id="KW-0934">Plastid</keyword>
<reference evidence="1" key="1">
    <citation type="submission" date="2018-09" db="EMBL/GenBank/DDBJ databases">
        <authorList>
            <person name="Pasella M."/>
            <person name="Verbruggen H."/>
            <person name="Nelson W.A."/>
            <person name="Diaz-Tapia P."/>
        </authorList>
    </citation>
    <scope>NUCLEOTIDE SEQUENCE</scope>
</reference>
<dbReference type="Gene3D" id="3.40.1410.10">
    <property type="entry name" value="Chorismate lyase-like"/>
    <property type="match status" value="1"/>
</dbReference>
<organism evidence="1">
    <name type="scientific">Pleurostichidium falkenbergii</name>
    <dbReference type="NCBI Taxonomy" id="121064"/>
    <lineage>
        <taxon>Eukaryota</taxon>
        <taxon>Rhodophyta</taxon>
        <taxon>Florideophyceae</taxon>
        <taxon>Rhodymeniophycidae</taxon>
        <taxon>Ceramiales</taxon>
        <taxon>Rhodomelaceae</taxon>
        <taxon>Pleurostichidium</taxon>
    </lineage>
</organism>
<evidence type="ECO:0008006" key="2">
    <source>
        <dbReference type="Google" id="ProtNLM"/>
    </source>
</evidence>
<dbReference type="InterPro" id="IPR028978">
    <property type="entry name" value="Chorismate_lyase_/UTRA_dom_sf"/>
</dbReference>
<dbReference type="InterPro" id="IPR002800">
    <property type="entry name" value="Rv2949c-like"/>
</dbReference>
<reference evidence="1" key="2">
    <citation type="journal article" date="2019" name="Phycologia">
        <title>The phylogenetic position of the morphologically unusual Pleurostichidium falkenbergii (Rhodomelaceae, Rhodophyta) based on plastid phylogenomics.</title>
        <authorList>
            <person name="Pasella M.M."/>
            <person name="Verbruggen H."/>
            <person name="Nelson W.A."/>
            <person name="Diaz-Tapia P."/>
        </authorList>
    </citation>
    <scope>NUCLEOTIDE SEQUENCE</scope>
</reference>
<sequence>MNQINPVCIVALKSNTIINNRLAQSFKFQLKFIVINEGSHTRLIQYIGSGKVVIRILQQKETKHINIYKHIRYARLETATYSKMTFARSLLMIKDKRSSTTTILEASPLGQHFIQNEVDTNKKIGLLSYSYCKKLEKTTNSTRNIWGKSYRLYYEKNLCILIQEFFFSRNYCF</sequence>
<accession>A0A4D6UVY4</accession>